<proteinExistence type="predicted"/>
<dbReference type="RefSeq" id="WP_306845507.1">
    <property type="nucleotide sequence ID" value="NZ_JAUSRL010000005.1"/>
</dbReference>
<name>A0ABT9SPP3_9FLAO</name>
<sequence length="140" mass="16619">MSEYKKIKIKSNQSEVTELMSFLNDIVEFDSKYRSYNFGIVRFYGSTIDYSNDKLSEALTIFPDLNLFLEAIINIEQIYEIEILIDKSSQNIQRYVDEKDSYKNNQICLEFFDDGFWEITSKDYSLIKFISEKYPESEVV</sequence>
<protein>
    <submittedName>
        <fullName evidence="1">Uncharacterized protein</fullName>
    </submittedName>
</protein>
<dbReference type="Proteomes" id="UP001235513">
    <property type="component" value="Unassembled WGS sequence"/>
</dbReference>
<gene>
    <name evidence="1" type="ORF">J2T04_003299</name>
</gene>
<keyword evidence="2" id="KW-1185">Reference proteome</keyword>
<dbReference type="EMBL" id="JAUSRL010000005">
    <property type="protein sequence ID" value="MDP9961401.1"/>
    <property type="molecule type" value="Genomic_DNA"/>
</dbReference>
<evidence type="ECO:0000313" key="1">
    <source>
        <dbReference type="EMBL" id="MDP9961401.1"/>
    </source>
</evidence>
<organism evidence="1 2">
    <name type="scientific">Chryseobacterium lathyri</name>
    <dbReference type="NCBI Taxonomy" id="395933"/>
    <lineage>
        <taxon>Bacteria</taxon>
        <taxon>Pseudomonadati</taxon>
        <taxon>Bacteroidota</taxon>
        <taxon>Flavobacteriia</taxon>
        <taxon>Flavobacteriales</taxon>
        <taxon>Weeksellaceae</taxon>
        <taxon>Chryseobacterium group</taxon>
        <taxon>Chryseobacterium</taxon>
    </lineage>
</organism>
<evidence type="ECO:0000313" key="2">
    <source>
        <dbReference type="Proteomes" id="UP001235513"/>
    </source>
</evidence>
<reference evidence="1 2" key="1">
    <citation type="submission" date="2023-07" db="EMBL/GenBank/DDBJ databases">
        <title>Sorghum-associated microbial communities from plants grown in Nebraska, USA.</title>
        <authorList>
            <person name="Schachtman D."/>
        </authorList>
    </citation>
    <scope>NUCLEOTIDE SEQUENCE [LARGE SCALE GENOMIC DNA]</scope>
    <source>
        <strain evidence="1 2">CC351</strain>
    </source>
</reference>
<accession>A0ABT9SPP3</accession>
<comment type="caution">
    <text evidence="1">The sequence shown here is derived from an EMBL/GenBank/DDBJ whole genome shotgun (WGS) entry which is preliminary data.</text>
</comment>